<dbReference type="GO" id="GO:0016020">
    <property type="term" value="C:membrane"/>
    <property type="evidence" value="ECO:0007669"/>
    <property type="project" value="UniProtKB-SubCell"/>
</dbReference>
<dbReference type="Pfam" id="PF00083">
    <property type="entry name" value="Sugar_tr"/>
    <property type="match status" value="1"/>
</dbReference>
<keyword evidence="4 5" id="KW-0472">Membrane</keyword>
<accession>A0A8S1BBC3</accession>
<feature type="transmembrane region" description="Helical" evidence="5">
    <location>
        <begin position="481"/>
        <end position="499"/>
    </location>
</feature>
<organism evidence="7 8">
    <name type="scientific">Arctia plantaginis</name>
    <name type="common">Wood tiger moth</name>
    <name type="synonym">Phalaena plantaginis</name>
    <dbReference type="NCBI Taxonomy" id="874455"/>
    <lineage>
        <taxon>Eukaryota</taxon>
        <taxon>Metazoa</taxon>
        <taxon>Ecdysozoa</taxon>
        <taxon>Arthropoda</taxon>
        <taxon>Hexapoda</taxon>
        <taxon>Insecta</taxon>
        <taxon>Pterygota</taxon>
        <taxon>Neoptera</taxon>
        <taxon>Endopterygota</taxon>
        <taxon>Lepidoptera</taxon>
        <taxon>Glossata</taxon>
        <taxon>Ditrysia</taxon>
        <taxon>Noctuoidea</taxon>
        <taxon>Erebidae</taxon>
        <taxon>Arctiinae</taxon>
        <taxon>Arctia</taxon>
    </lineage>
</organism>
<evidence type="ECO:0000313" key="8">
    <source>
        <dbReference type="Proteomes" id="UP000494106"/>
    </source>
</evidence>
<feature type="transmembrane region" description="Helical" evidence="5">
    <location>
        <begin position="248"/>
        <end position="271"/>
    </location>
</feature>
<feature type="transmembrane region" description="Helical" evidence="5">
    <location>
        <begin position="420"/>
        <end position="439"/>
    </location>
</feature>
<evidence type="ECO:0000256" key="3">
    <source>
        <dbReference type="ARBA" id="ARBA00022989"/>
    </source>
</evidence>
<dbReference type="InterPro" id="IPR005829">
    <property type="entry name" value="Sugar_transporter_CS"/>
</dbReference>
<comment type="caution">
    <text evidence="7">The sequence shown here is derived from an EMBL/GenBank/DDBJ whole genome shotgun (WGS) entry which is preliminary data.</text>
</comment>
<proteinExistence type="predicted"/>
<dbReference type="GO" id="GO:0022857">
    <property type="term" value="F:transmembrane transporter activity"/>
    <property type="evidence" value="ECO:0007669"/>
    <property type="project" value="InterPro"/>
</dbReference>
<dbReference type="InterPro" id="IPR036259">
    <property type="entry name" value="MFS_trans_sf"/>
</dbReference>
<evidence type="ECO:0000259" key="6">
    <source>
        <dbReference type="PROSITE" id="PS50850"/>
    </source>
</evidence>
<dbReference type="PROSITE" id="PS00216">
    <property type="entry name" value="SUGAR_TRANSPORT_1"/>
    <property type="match status" value="1"/>
</dbReference>
<keyword evidence="3 5" id="KW-1133">Transmembrane helix</keyword>
<keyword evidence="2 5" id="KW-0812">Transmembrane</keyword>
<dbReference type="InterPro" id="IPR005828">
    <property type="entry name" value="MFS_sugar_transport-like"/>
</dbReference>
<reference evidence="7 8" key="1">
    <citation type="submission" date="2020-04" db="EMBL/GenBank/DDBJ databases">
        <authorList>
            <person name="Wallbank WR R."/>
            <person name="Pardo Diaz C."/>
            <person name="Kozak K."/>
            <person name="Martin S."/>
            <person name="Jiggins C."/>
            <person name="Moest M."/>
            <person name="Warren A I."/>
            <person name="Byers J.R.P. K."/>
            <person name="Montejo-Kovacevich G."/>
            <person name="Yen C E."/>
        </authorList>
    </citation>
    <scope>NUCLEOTIDE SEQUENCE [LARGE SCALE GENOMIC DNA]</scope>
</reference>
<name>A0A8S1BBC3_ARCPL</name>
<comment type="subcellular location">
    <subcellularLocation>
        <location evidence="1">Membrane</location>
        <topology evidence="1">Multi-pass membrane protein</topology>
    </subcellularLocation>
</comment>
<evidence type="ECO:0000256" key="5">
    <source>
        <dbReference type="SAM" id="Phobius"/>
    </source>
</evidence>
<evidence type="ECO:0000256" key="2">
    <source>
        <dbReference type="ARBA" id="ARBA00022692"/>
    </source>
</evidence>
<dbReference type="AlphaFoldDB" id="A0A8S1BBC3"/>
<evidence type="ECO:0000256" key="1">
    <source>
        <dbReference type="ARBA" id="ARBA00004141"/>
    </source>
</evidence>
<feature type="transmembrane region" description="Helical" evidence="5">
    <location>
        <begin position="220"/>
        <end position="241"/>
    </location>
</feature>
<feature type="transmembrane region" description="Helical" evidence="5">
    <location>
        <begin position="45"/>
        <end position="69"/>
    </location>
</feature>
<dbReference type="InterPro" id="IPR020846">
    <property type="entry name" value="MFS_dom"/>
</dbReference>
<evidence type="ECO:0000256" key="4">
    <source>
        <dbReference type="ARBA" id="ARBA00023136"/>
    </source>
</evidence>
<feature type="transmembrane region" description="Helical" evidence="5">
    <location>
        <begin position="189"/>
        <end position="208"/>
    </location>
</feature>
<dbReference type="Gene3D" id="1.20.1250.20">
    <property type="entry name" value="MFS general substrate transporter like domains"/>
    <property type="match status" value="1"/>
</dbReference>
<dbReference type="OrthoDB" id="6884957at2759"/>
<feature type="transmembrane region" description="Helical" evidence="5">
    <location>
        <begin position="389"/>
        <end position="413"/>
    </location>
</feature>
<dbReference type="SUPFAM" id="SSF103473">
    <property type="entry name" value="MFS general substrate transporter"/>
    <property type="match status" value="1"/>
</dbReference>
<dbReference type="Proteomes" id="UP000494106">
    <property type="component" value="Unassembled WGS sequence"/>
</dbReference>
<dbReference type="PANTHER" id="PTHR24064">
    <property type="entry name" value="SOLUTE CARRIER FAMILY 22 MEMBER"/>
    <property type="match status" value="1"/>
</dbReference>
<feature type="transmembrane region" description="Helical" evidence="5">
    <location>
        <begin position="363"/>
        <end position="383"/>
    </location>
</feature>
<feature type="transmembrane region" description="Helical" evidence="5">
    <location>
        <begin position="506"/>
        <end position="526"/>
    </location>
</feature>
<dbReference type="PROSITE" id="PS50850">
    <property type="entry name" value="MFS"/>
    <property type="match status" value="1"/>
</dbReference>
<protein>
    <recommendedName>
        <fullName evidence="6">Major facilitator superfamily (MFS) profile domain-containing protein</fullName>
    </recommendedName>
</protein>
<gene>
    <name evidence="7" type="ORF">APLA_LOCUS15189</name>
</gene>
<dbReference type="EMBL" id="CADEBC010000585">
    <property type="protein sequence ID" value="CAB3256137.1"/>
    <property type="molecule type" value="Genomic_DNA"/>
</dbReference>
<keyword evidence="8" id="KW-1185">Reference proteome</keyword>
<feature type="domain" description="Major facilitator superfamily (MFS) profile" evidence="6">
    <location>
        <begin position="106"/>
        <end position="530"/>
    </location>
</feature>
<feature type="transmembrane region" description="Helical" evidence="5">
    <location>
        <begin position="277"/>
        <end position="296"/>
    </location>
</feature>
<feature type="transmembrane region" description="Helical" evidence="5">
    <location>
        <begin position="163"/>
        <end position="182"/>
    </location>
</feature>
<sequence length="561" mass="63108">MGNKNLNLDVDTCVKEKLNEIEKHDGDILDSVLNHVGDLGRYQKLLFIAMLPLGFTYAFAYFVQLFIAVTPQNHWCRVPELANLSMELRRNLSAPGAITGKWDHCMTFDTNWTQVLDTLKPPAVGTPMVPCQHGWEFEFNDIPYETVTSEREWVCDNAKNVPTAASMFFVGSVVGGVIFGWMADRFGRVPAVIATNLIGGIGGVATTFTTGVWDFILCRFLVGLSFDNCFMMLYIMVLEYVGPQYRTLVANLILALSFGVASVAMPWMAYFIADWRILVWVTSLPMFLVLLAPWVIPESIRWLMSRGRINEAIAILEKFERINGTKIPEHVMDEFVIVSNKGKMEEKQNFFCIFKSPPLRKAMFSLMILFMGGALVFDGLVRLSDSLGMNFFVVFTFIEVSELISILVVAVILDRFGRRKVCVGPMYASSVFLLVALFLPKGVPQTVIEIAARFFTNTCFTCVMQWTTEILPTPFRATGCSILHMCAFISTVFTPFIVYSGRYWSMLPILIFTLMTFLTASVGLTLPETRGLPMPQTIADGEKNIREQSLCGKPERDDLDV</sequence>
<evidence type="ECO:0000313" key="7">
    <source>
        <dbReference type="EMBL" id="CAB3256137.1"/>
    </source>
</evidence>